<feature type="repeat" description="WD" evidence="3">
    <location>
        <begin position="591"/>
        <end position="633"/>
    </location>
</feature>
<dbReference type="GO" id="GO:0009640">
    <property type="term" value="P:photomorphogenesis"/>
    <property type="evidence" value="ECO:0007669"/>
    <property type="project" value="InterPro"/>
</dbReference>
<dbReference type="PROSITE" id="PS00678">
    <property type="entry name" value="WD_REPEATS_1"/>
    <property type="match status" value="2"/>
</dbReference>
<evidence type="ECO:0000313" key="7">
    <source>
        <dbReference type="EMBL" id="WOL17075.1"/>
    </source>
</evidence>
<dbReference type="InterPro" id="IPR044630">
    <property type="entry name" value="SPA1/2/3/4"/>
</dbReference>
<dbReference type="InterPro" id="IPR001680">
    <property type="entry name" value="WD40_rpt"/>
</dbReference>
<dbReference type="SUPFAM" id="SSF50978">
    <property type="entry name" value="WD40 repeat-like"/>
    <property type="match status" value="1"/>
</dbReference>
<dbReference type="SMART" id="SM00320">
    <property type="entry name" value="WD40"/>
    <property type="match status" value="7"/>
</dbReference>
<evidence type="ECO:0000256" key="3">
    <source>
        <dbReference type="PROSITE-ProRule" id="PRU00221"/>
    </source>
</evidence>
<feature type="region of interest" description="Disordered" evidence="5">
    <location>
        <begin position="121"/>
        <end position="157"/>
    </location>
</feature>
<dbReference type="PANTHER" id="PTHR44218">
    <property type="entry name" value="PROTEIN SPA1-RELATED 2"/>
    <property type="match status" value="1"/>
</dbReference>
<keyword evidence="2" id="KW-0677">Repeat</keyword>
<keyword evidence="1 3" id="KW-0853">WD repeat</keyword>
<dbReference type="PANTHER" id="PTHR44218:SF1">
    <property type="entry name" value="PROTEIN SPA1-RELATED 3"/>
    <property type="match status" value="1"/>
</dbReference>
<feature type="repeat" description="WD" evidence="3">
    <location>
        <begin position="677"/>
        <end position="710"/>
    </location>
</feature>
<feature type="compositionally biased region" description="Basic and acidic residues" evidence="5">
    <location>
        <begin position="382"/>
        <end position="395"/>
    </location>
</feature>
<dbReference type="InterPro" id="IPR019775">
    <property type="entry name" value="WD40_repeat_CS"/>
</dbReference>
<feature type="region of interest" description="Disordered" evidence="5">
    <location>
        <begin position="382"/>
        <end position="405"/>
    </location>
</feature>
<feature type="compositionally biased region" description="Polar residues" evidence="5">
    <location>
        <begin position="396"/>
        <end position="405"/>
    </location>
</feature>
<keyword evidence="4" id="KW-0175">Coiled coil</keyword>
<feature type="coiled-coil region" evidence="4">
    <location>
        <begin position="297"/>
        <end position="324"/>
    </location>
</feature>
<evidence type="ECO:0000256" key="2">
    <source>
        <dbReference type="ARBA" id="ARBA00022737"/>
    </source>
</evidence>
<accession>A0AAQ3KYN5</accession>
<dbReference type="InterPro" id="IPR011009">
    <property type="entry name" value="Kinase-like_dom_sf"/>
</dbReference>
<evidence type="ECO:0000256" key="5">
    <source>
        <dbReference type="SAM" id="MobiDB-lite"/>
    </source>
</evidence>
<sequence length="843" mass="93719">MCGTDNAPAGPSGSPRGTSRDEDAAEEDEAADRQHGRPPGSPPPDEVVGAAAAAEGEVSLREWVDQPGRAVNLLQCLHIFRQIVQAVDAAHAQGVVVGSVRPSCFVMSSLDLISFIESASCSSSDADDDAPRDDSPRGASDPPAVPQEPREGGAGAEVDATAFPMRRVLQMEAVWYTSPEEAAGKPATFASDVYRLGVLLFELFYSFDSLDEKLMSMSNLRHRVLPPQILLKWPKEASCCLWLLHPHPDSRPKMSGVLQSEFLNQPKDSLEERDAAMKLREEMEDQELLLDFLLHLQRKKKENCDQLQNTIQFLSADIEEVLHKQSILKKKSDQEMGKAEHSARGMLDEPLLCSVKDEHSFNFDSRKRLKSDHLSYTQDEHYNVDSESQRSEGQHSQENPISKSSRLMKNFRKLEAVYFSTRCRTIKPSGLGNKSIQVINGGRRSRVRTEGSSVDDGNYKEANVGRRRNDWISPFLEGMCKYLAFSKLKVRADLKQGDLLNSMNLVCSMGFDRDKEFFATAGVNKKVKIFECDTIRNGDRDIHYPVVEMTNTSKISCICWNSYIKSHIALSDFEGVVQAWDATRNQVFAEMREHEKRVWSVDFSVADPTKLASASDDGAVKIWNINQAGSICTIRTKANVCSVHFQPNSAYALAIGSADHKIYCYDLRNLRLPCFTLDDHAKTVSYVKYLDPSTIVSASTDNTLKLWDLSASASGIIKNPLQTFTGHANIKILQCSLKRDSLDFPPYSIPCLISSATLFSQNFVGLSISDGYIATGSETNEVFVYYKAFPMPVLSYKFSITDVMTGKDVDDTSQFISSVCWRGQTSTLLAASSNGNIKLLEMV</sequence>
<gene>
    <name evidence="7" type="ORF">Cni_G25864</name>
</gene>
<organism evidence="7 8">
    <name type="scientific">Canna indica</name>
    <name type="common">Indian-shot</name>
    <dbReference type="NCBI Taxonomy" id="4628"/>
    <lineage>
        <taxon>Eukaryota</taxon>
        <taxon>Viridiplantae</taxon>
        <taxon>Streptophyta</taxon>
        <taxon>Embryophyta</taxon>
        <taxon>Tracheophyta</taxon>
        <taxon>Spermatophyta</taxon>
        <taxon>Magnoliopsida</taxon>
        <taxon>Liliopsida</taxon>
        <taxon>Zingiberales</taxon>
        <taxon>Cannaceae</taxon>
        <taxon>Canna</taxon>
    </lineage>
</organism>
<dbReference type="PROSITE" id="PS50011">
    <property type="entry name" value="PROTEIN_KINASE_DOM"/>
    <property type="match status" value="1"/>
</dbReference>
<dbReference type="EMBL" id="CP136897">
    <property type="protein sequence ID" value="WOL17075.1"/>
    <property type="molecule type" value="Genomic_DNA"/>
</dbReference>
<evidence type="ECO:0000313" key="8">
    <source>
        <dbReference type="Proteomes" id="UP001327560"/>
    </source>
</evidence>
<dbReference type="Gene3D" id="2.130.10.10">
    <property type="entry name" value="YVTN repeat-like/Quinoprotein amine dehydrogenase"/>
    <property type="match status" value="2"/>
</dbReference>
<keyword evidence="8" id="KW-1185">Reference proteome</keyword>
<dbReference type="InterPro" id="IPR036322">
    <property type="entry name" value="WD40_repeat_dom_sf"/>
</dbReference>
<feature type="domain" description="Protein kinase" evidence="6">
    <location>
        <begin position="1"/>
        <end position="263"/>
    </location>
</feature>
<evidence type="ECO:0000259" key="6">
    <source>
        <dbReference type="PROSITE" id="PS50011"/>
    </source>
</evidence>
<dbReference type="Gene3D" id="1.10.510.10">
    <property type="entry name" value="Transferase(Phosphotransferase) domain 1"/>
    <property type="match status" value="1"/>
</dbReference>
<evidence type="ECO:0000256" key="4">
    <source>
        <dbReference type="SAM" id="Coils"/>
    </source>
</evidence>
<protein>
    <submittedName>
        <fullName evidence="7">Protein SPA1-RELATED 4-like isoform X2</fullName>
    </submittedName>
</protein>
<dbReference type="PRINTS" id="PR00320">
    <property type="entry name" value="GPROTEINBRPT"/>
</dbReference>
<dbReference type="AlphaFoldDB" id="A0AAQ3KYN5"/>
<dbReference type="SUPFAM" id="SSF56112">
    <property type="entry name" value="Protein kinase-like (PK-like)"/>
    <property type="match status" value="1"/>
</dbReference>
<dbReference type="Proteomes" id="UP001327560">
    <property type="component" value="Chromosome 8"/>
</dbReference>
<dbReference type="InterPro" id="IPR020472">
    <property type="entry name" value="WD40_PAC1"/>
</dbReference>
<dbReference type="PROSITE" id="PS50294">
    <property type="entry name" value="WD_REPEATS_REGION"/>
    <property type="match status" value="2"/>
</dbReference>
<dbReference type="GO" id="GO:0005524">
    <property type="term" value="F:ATP binding"/>
    <property type="evidence" value="ECO:0007669"/>
    <property type="project" value="InterPro"/>
</dbReference>
<reference evidence="7 8" key="1">
    <citation type="submission" date="2023-10" db="EMBL/GenBank/DDBJ databases">
        <title>Chromosome-scale genome assembly provides insights into flower coloration mechanisms of Canna indica.</title>
        <authorList>
            <person name="Li C."/>
        </authorList>
    </citation>
    <scope>NUCLEOTIDE SEQUENCE [LARGE SCALE GENOMIC DNA]</scope>
    <source>
        <tissue evidence="7">Flower</tissue>
    </source>
</reference>
<dbReference type="PROSITE" id="PS50082">
    <property type="entry name" value="WD_REPEATS_2"/>
    <property type="match status" value="2"/>
</dbReference>
<name>A0AAQ3KYN5_9LILI</name>
<dbReference type="InterPro" id="IPR000719">
    <property type="entry name" value="Prot_kinase_dom"/>
</dbReference>
<dbReference type="GO" id="GO:0004672">
    <property type="term" value="F:protein kinase activity"/>
    <property type="evidence" value="ECO:0007669"/>
    <property type="project" value="InterPro"/>
</dbReference>
<evidence type="ECO:0000256" key="1">
    <source>
        <dbReference type="ARBA" id="ARBA00022574"/>
    </source>
</evidence>
<dbReference type="InterPro" id="IPR015943">
    <property type="entry name" value="WD40/YVTN_repeat-like_dom_sf"/>
</dbReference>
<feature type="region of interest" description="Disordered" evidence="5">
    <location>
        <begin position="1"/>
        <end position="51"/>
    </location>
</feature>
<proteinExistence type="predicted"/>
<dbReference type="Pfam" id="PF00400">
    <property type="entry name" value="WD40"/>
    <property type="match status" value="3"/>
</dbReference>